<protein>
    <submittedName>
        <fullName evidence="2">Lytic transglycosylase domain-containing protein</fullName>
    </submittedName>
</protein>
<proteinExistence type="predicted"/>
<dbReference type="Proteomes" id="UP001228955">
    <property type="component" value="Chromosome"/>
</dbReference>
<dbReference type="Proteomes" id="UP000778864">
    <property type="component" value="Unassembled WGS sequence"/>
</dbReference>
<evidence type="ECO:0000313" key="3">
    <source>
        <dbReference type="EMBL" id="WMS18893.1"/>
    </source>
</evidence>
<gene>
    <name evidence="2" type="ORF">KHZ90_02730</name>
    <name evidence="3" type="ORF">RDV51_05450</name>
</gene>
<organism evidence="2 4">
    <name type="scientific">Veillonella parvula</name>
    <name type="common">Staphylococcus parvulus</name>
    <dbReference type="NCBI Taxonomy" id="29466"/>
    <lineage>
        <taxon>Bacteria</taxon>
        <taxon>Bacillati</taxon>
        <taxon>Bacillota</taxon>
        <taxon>Negativicutes</taxon>
        <taxon>Veillonellales</taxon>
        <taxon>Veillonellaceae</taxon>
        <taxon>Veillonella</taxon>
    </lineage>
</organism>
<dbReference type="SUPFAM" id="SSF53955">
    <property type="entry name" value="Lysozyme-like"/>
    <property type="match status" value="1"/>
</dbReference>
<dbReference type="STRING" id="29466.GCA_002005185_01417"/>
<accession>A0A117J1T5</accession>
<dbReference type="EMBL" id="CP133463">
    <property type="protein sequence ID" value="WMS18893.1"/>
    <property type="molecule type" value="Genomic_DNA"/>
</dbReference>
<dbReference type="PANTHER" id="PTHR37423:SF5">
    <property type="entry name" value="SOLUBLE LYTIC MUREIN TRANSGLYCOSYLASE"/>
    <property type="match status" value="1"/>
</dbReference>
<dbReference type="PANTHER" id="PTHR37423">
    <property type="entry name" value="SOLUBLE LYTIC MUREIN TRANSGLYCOSYLASE-RELATED"/>
    <property type="match status" value="1"/>
</dbReference>
<dbReference type="CDD" id="cd16896">
    <property type="entry name" value="LT_Slt70-like"/>
    <property type="match status" value="1"/>
</dbReference>
<reference evidence="3" key="2">
    <citation type="submission" date="2023-08" db="EMBL/GenBank/DDBJ databases">
        <title>Veillonella_parvula_DSM 2007_complete_genome_hifiasm_Zymo_Research_D6332.</title>
        <authorList>
            <person name="Damerum A."/>
        </authorList>
    </citation>
    <scope>NUCLEOTIDE SEQUENCE</scope>
    <source>
        <strain evidence="3">DSM 2007</strain>
    </source>
</reference>
<dbReference type="InterPro" id="IPR023346">
    <property type="entry name" value="Lysozyme-like_dom_sf"/>
</dbReference>
<evidence type="ECO:0000313" key="2">
    <source>
        <dbReference type="EMBL" id="MBS4892677.1"/>
    </source>
</evidence>
<sequence>MKRATATALSCVVLGWFYFTYLDDHLARQIAYPFNYKEEVIAAAEKEQVPPSLVASVILAESKYKNTAESETGALGLMQLMPDTARWVAQQVGHGNYTDRQLKEPTINIELGTWYLGHLLKEFNGDQVLALAAYNAGRGHVESWLRENNWNGMVDTIPFPETRSYVKAVLQYQERYEALYGNNY</sequence>
<reference evidence="2" key="1">
    <citation type="submission" date="2021-02" db="EMBL/GenBank/DDBJ databases">
        <title>Infant gut strain persistence is associated with maternal origin, phylogeny, and functional potential including surface adhesion and iron acquisition.</title>
        <authorList>
            <person name="Lou Y.C."/>
        </authorList>
    </citation>
    <scope>NUCLEOTIDE SEQUENCE</scope>
    <source>
        <strain evidence="2">L3_108_031G1_dasL3_108_031G1_concoct_20</strain>
    </source>
</reference>
<dbReference type="Pfam" id="PF01464">
    <property type="entry name" value="SLT"/>
    <property type="match status" value="1"/>
</dbReference>
<dbReference type="RefSeq" id="WP_004693001.1">
    <property type="nucleotide sequence ID" value="NZ_AP031417.1"/>
</dbReference>
<dbReference type="InterPro" id="IPR008258">
    <property type="entry name" value="Transglycosylase_SLT_dom_1"/>
</dbReference>
<dbReference type="EMBL" id="JAGZMU010000001">
    <property type="protein sequence ID" value="MBS4892677.1"/>
    <property type="molecule type" value="Genomic_DNA"/>
</dbReference>
<evidence type="ECO:0000313" key="4">
    <source>
        <dbReference type="Proteomes" id="UP000778864"/>
    </source>
</evidence>
<evidence type="ECO:0000259" key="1">
    <source>
        <dbReference type="Pfam" id="PF01464"/>
    </source>
</evidence>
<dbReference type="AlphaFoldDB" id="A0A117J1T5"/>
<feature type="domain" description="Transglycosylase SLT" evidence="1">
    <location>
        <begin position="40"/>
        <end position="151"/>
    </location>
</feature>
<name>A0A117J1T5_VEIPA</name>
<dbReference type="Gene3D" id="1.10.530.10">
    <property type="match status" value="1"/>
</dbReference>